<dbReference type="AlphaFoldDB" id="A0A9D3UMH1"/>
<name>A0A9D3UMH1_9ROSI</name>
<evidence type="ECO:0000313" key="2">
    <source>
        <dbReference type="Proteomes" id="UP000828251"/>
    </source>
</evidence>
<dbReference type="Proteomes" id="UP000828251">
    <property type="component" value="Unassembled WGS sequence"/>
</dbReference>
<reference evidence="1 2" key="1">
    <citation type="journal article" date="2021" name="Plant Biotechnol. J.">
        <title>Multi-omics assisted identification of the key and species-specific regulatory components of drought-tolerant mechanisms in Gossypium stocksii.</title>
        <authorList>
            <person name="Yu D."/>
            <person name="Ke L."/>
            <person name="Zhang D."/>
            <person name="Wu Y."/>
            <person name="Sun Y."/>
            <person name="Mei J."/>
            <person name="Sun J."/>
            <person name="Sun Y."/>
        </authorList>
    </citation>
    <scope>NUCLEOTIDE SEQUENCE [LARGE SCALE GENOMIC DNA]</scope>
    <source>
        <strain evidence="2">cv. E1</strain>
        <tissue evidence="1">Leaf</tissue>
    </source>
</reference>
<comment type="caution">
    <text evidence="1">The sequence shown here is derived from an EMBL/GenBank/DDBJ whole genome shotgun (WGS) entry which is preliminary data.</text>
</comment>
<keyword evidence="2" id="KW-1185">Reference proteome</keyword>
<proteinExistence type="predicted"/>
<sequence>MNKILKKPSYERALLMTKVYDVVQDKKLVVDEDEKSCTKESSNYYDDEIEDEDETVVSKEKIQEEAIEIDGEVGAVTIDIQDVQNETSPAKSMDDAMNVVFRLACINSYTSKARAFLSKEENKTQLEIEMKGVTEKIDSMQKELEPTKAHKVDMKKRLDTISHFNCSSLSLLRSYIVG</sequence>
<protein>
    <submittedName>
        <fullName evidence="1">Uncharacterized protein</fullName>
    </submittedName>
</protein>
<gene>
    <name evidence="1" type="ORF">J1N35_038298</name>
</gene>
<organism evidence="1 2">
    <name type="scientific">Gossypium stocksii</name>
    <dbReference type="NCBI Taxonomy" id="47602"/>
    <lineage>
        <taxon>Eukaryota</taxon>
        <taxon>Viridiplantae</taxon>
        <taxon>Streptophyta</taxon>
        <taxon>Embryophyta</taxon>
        <taxon>Tracheophyta</taxon>
        <taxon>Spermatophyta</taxon>
        <taxon>Magnoliopsida</taxon>
        <taxon>eudicotyledons</taxon>
        <taxon>Gunneridae</taxon>
        <taxon>Pentapetalae</taxon>
        <taxon>rosids</taxon>
        <taxon>malvids</taxon>
        <taxon>Malvales</taxon>
        <taxon>Malvaceae</taxon>
        <taxon>Malvoideae</taxon>
        <taxon>Gossypium</taxon>
    </lineage>
</organism>
<accession>A0A9D3UMH1</accession>
<dbReference type="EMBL" id="JAIQCV010000011">
    <property type="protein sequence ID" value="KAH1047514.1"/>
    <property type="molecule type" value="Genomic_DNA"/>
</dbReference>
<evidence type="ECO:0000313" key="1">
    <source>
        <dbReference type="EMBL" id="KAH1047514.1"/>
    </source>
</evidence>